<name>A0A0G4HI89_9ALVE</name>
<keyword evidence="1" id="KW-0732">Signal</keyword>
<sequence length="266" mass="30290">MIGLHVVAVALLVLCLDGTDAQTGPRVLFGPDADPSGISALTDFWDGEDVPSQLLSVHFPMEEELRSNLRDELFFLASQHPANMEGTHFDLMWRSSNPIWEQSGHPAIREIVDLIEDRLHNVLGRPAWYVHKMWAIISEEGMTGDLHMHQGIVAGVYYIDAGESSRDNGALIWYPTDRRKEKKEKGKKKRSRQITTVPQTGMMLMWQSELYHRVSVYTSSVPRIVISFNIFEGKPESRHFWLRPEIHQEDVQVEVDSDAQTTVLVS</sequence>
<dbReference type="Pfam" id="PF13759">
    <property type="entry name" value="2OG-FeII_Oxy_5"/>
    <property type="match status" value="1"/>
</dbReference>
<proteinExistence type="predicted"/>
<evidence type="ECO:0008006" key="3">
    <source>
        <dbReference type="Google" id="ProtNLM"/>
    </source>
</evidence>
<evidence type="ECO:0000256" key="1">
    <source>
        <dbReference type="SAM" id="SignalP"/>
    </source>
</evidence>
<gene>
    <name evidence="2" type="ORF">Cvel_27816</name>
</gene>
<reference evidence="2" key="1">
    <citation type="submission" date="2014-11" db="EMBL/GenBank/DDBJ databases">
        <authorList>
            <person name="Otto D Thomas"/>
            <person name="Naeem Raeece"/>
        </authorList>
    </citation>
    <scope>NUCLEOTIDE SEQUENCE</scope>
</reference>
<feature type="signal peptide" evidence="1">
    <location>
        <begin position="1"/>
        <end position="21"/>
    </location>
</feature>
<feature type="chain" id="PRO_5005192024" description="Prolyl 4-hydroxylase alpha subunit Fe(2+) 2OG dioxygenase domain-containing protein" evidence="1">
    <location>
        <begin position="22"/>
        <end position="266"/>
    </location>
</feature>
<dbReference type="SUPFAM" id="SSF51197">
    <property type="entry name" value="Clavaminate synthase-like"/>
    <property type="match status" value="1"/>
</dbReference>
<evidence type="ECO:0000313" key="2">
    <source>
        <dbReference type="EMBL" id="CEM43831.1"/>
    </source>
</evidence>
<organism evidence="2">
    <name type="scientific">Chromera velia CCMP2878</name>
    <dbReference type="NCBI Taxonomy" id="1169474"/>
    <lineage>
        <taxon>Eukaryota</taxon>
        <taxon>Sar</taxon>
        <taxon>Alveolata</taxon>
        <taxon>Colpodellida</taxon>
        <taxon>Chromeraceae</taxon>
        <taxon>Chromera</taxon>
    </lineage>
</organism>
<accession>A0A0G4HI89</accession>
<dbReference type="Gene3D" id="2.60.120.620">
    <property type="entry name" value="q2cbj1_9rhob like domain"/>
    <property type="match status" value="1"/>
</dbReference>
<dbReference type="VEuPathDB" id="CryptoDB:Cvel_27816"/>
<dbReference type="InterPro" id="IPR012668">
    <property type="entry name" value="CHP02466"/>
</dbReference>
<dbReference type="PhylomeDB" id="A0A0G4HI89"/>
<protein>
    <recommendedName>
        <fullName evidence="3">Prolyl 4-hydroxylase alpha subunit Fe(2+) 2OG dioxygenase domain-containing protein</fullName>
    </recommendedName>
</protein>
<dbReference type="AlphaFoldDB" id="A0A0G4HI89"/>
<dbReference type="EMBL" id="CDMZ01002770">
    <property type="protein sequence ID" value="CEM43831.1"/>
    <property type="molecule type" value="Genomic_DNA"/>
</dbReference>